<dbReference type="Proteomes" id="UP000201728">
    <property type="component" value="Chromosome"/>
</dbReference>
<proteinExistence type="predicted"/>
<name>A0A222P4P4_9GAMM</name>
<dbReference type="EMBL" id="CP016397">
    <property type="protein sequence ID" value="ASQ46797.1"/>
    <property type="molecule type" value="Genomic_DNA"/>
</dbReference>
<dbReference type="KEGG" id="lcd:clem_11270"/>
<reference evidence="2" key="1">
    <citation type="submission" date="2016-07" db="EMBL/GenBank/DDBJ databases">
        <authorList>
            <person name="Florea S."/>
            <person name="Webb J.S."/>
            <person name="Jaromczyk J."/>
            <person name="Schardl C.L."/>
        </authorList>
    </citation>
    <scope>NUCLEOTIDE SEQUENCE [LARGE SCALE GENOMIC DNA]</scope>
    <source>
        <strain evidence="2">CDC-D5610</strain>
    </source>
</reference>
<dbReference type="RefSeq" id="WP_232505459.1">
    <property type="nucleotide sequence ID" value="NZ_CP016397.1"/>
</dbReference>
<keyword evidence="2" id="KW-1185">Reference proteome</keyword>
<gene>
    <name evidence="1" type="ORF">clem_11270</name>
</gene>
<evidence type="ECO:0000313" key="1">
    <source>
        <dbReference type="EMBL" id="ASQ46797.1"/>
    </source>
</evidence>
<sequence>MNKTVNTAFFSRNMSLQMYSFSMRRTICRQHACGLSLRFWEMLKQSIFCSVKKRLLAKVICWFLGKRRTQI</sequence>
<evidence type="ECO:0000313" key="2">
    <source>
        <dbReference type="Proteomes" id="UP000201728"/>
    </source>
</evidence>
<dbReference type="AlphaFoldDB" id="A0A222P4P4"/>
<protein>
    <submittedName>
        <fullName evidence="1">Uncharacterized protein</fullName>
    </submittedName>
</protein>
<organism evidence="1 2">
    <name type="scientific">Legionella clemsonensis</name>
    <dbReference type="NCBI Taxonomy" id="1867846"/>
    <lineage>
        <taxon>Bacteria</taxon>
        <taxon>Pseudomonadati</taxon>
        <taxon>Pseudomonadota</taxon>
        <taxon>Gammaproteobacteria</taxon>
        <taxon>Legionellales</taxon>
        <taxon>Legionellaceae</taxon>
        <taxon>Legionella</taxon>
    </lineage>
</organism>
<accession>A0A222P4P4</accession>